<gene>
    <name evidence="3" type="ORF">DFR76_10167</name>
</gene>
<reference evidence="3 4" key="1">
    <citation type="submission" date="2018-07" db="EMBL/GenBank/DDBJ databases">
        <title>Genomic Encyclopedia of Type Strains, Phase IV (KMG-IV): sequencing the most valuable type-strain genomes for metagenomic binning, comparative biology and taxonomic classification.</title>
        <authorList>
            <person name="Goeker M."/>
        </authorList>
    </citation>
    <scope>NUCLEOTIDE SEQUENCE [LARGE SCALE GENOMIC DNA]</scope>
    <source>
        <strain evidence="3 4">DSM 44290</strain>
    </source>
</reference>
<evidence type="ECO:0000313" key="3">
    <source>
        <dbReference type="EMBL" id="RDI68532.1"/>
    </source>
</evidence>
<dbReference type="AlphaFoldDB" id="A0A370ICT9"/>
<dbReference type="PANTHER" id="PTHR34473:SF2">
    <property type="entry name" value="UPF0699 TRANSMEMBRANE PROTEIN YDBT"/>
    <property type="match status" value="1"/>
</dbReference>
<name>A0A370ICT9_9NOCA</name>
<feature type="transmembrane region" description="Helical" evidence="1">
    <location>
        <begin position="49"/>
        <end position="66"/>
    </location>
</feature>
<evidence type="ECO:0000259" key="2">
    <source>
        <dbReference type="Pfam" id="PF03703"/>
    </source>
</evidence>
<feature type="domain" description="YdbS-like PH" evidence="2">
    <location>
        <begin position="262"/>
        <end position="318"/>
    </location>
</feature>
<keyword evidence="1" id="KW-0472">Membrane</keyword>
<dbReference type="PANTHER" id="PTHR34473">
    <property type="entry name" value="UPF0699 TRANSMEMBRANE PROTEIN YDBS"/>
    <property type="match status" value="1"/>
</dbReference>
<dbReference type="STRING" id="1210086.GCA_001613105_04846"/>
<feature type="transmembrane region" description="Helical" evidence="1">
    <location>
        <begin position="184"/>
        <end position="205"/>
    </location>
</feature>
<dbReference type="EMBL" id="QQBC01000001">
    <property type="protein sequence ID" value="RDI68532.1"/>
    <property type="molecule type" value="Genomic_DNA"/>
</dbReference>
<protein>
    <submittedName>
        <fullName evidence="3">Putative membrane protein</fullName>
    </submittedName>
</protein>
<keyword evidence="1" id="KW-1133">Transmembrane helix</keyword>
<feature type="domain" description="YdbS-like PH" evidence="2">
    <location>
        <begin position="65"/>
        <end position="143"/>
    </location>
</feature>
<comment type="caution">
    <text evidence="3">The sequence shown here is derived from an EMBL/GenBank/DDBJ whole genome shotgun (WGS) entry which is preliminary data.</text>
</comment>
<sequence>MTDTTTAGGQWQRLDARMLLVHPVREAIRFIPVLIVTVVVGSRSDNPGWGLLALAVIVALALGRWFTTTYRIGPENVQLRRGLLQRRTLTVPRSRIRSVDVHADPMHRILGLAALTIGTGQQADREERFHLDGVATGQVPELRALLLSDRPEEAAPQEVSQPSARPEPDEGVDIAQWRPAWVRYAPLSLTGLAIVGPIVGLALKYGVAQVLVDSRTVHDLGERGAVFLAMLALIGIAALLVVTALAACIHYLTTYFGLKVLDDGKTLHIRHGLFTTRQTTLDLARLRGATVKEPLLLRLAGAAELEAVMTGTSPRQKLLPQAPRAAVERTLARLLSGGRAAPGDAAAPALVELIPHGPRARRRRYMRTLTPVAALAVALIAISLVRPGLPGWTWIALAGLFAAAIPLAEDRYRGLGHAVLHADPTWLITRHGSLDRDRDCLEAPGIIGWTVRQTFFQRRAGLATLTAATAAGKKRYHVVDVPIERAWAIIESVTPAGK</sequence>
<feature type="domain" description="YdbS-like PH" evidence="2">
    <location>
        <begin position="427"/>
        <end position="489"/>
    </location>
</feature>
<evidence type="ECO:0000256" key="1">
    <source>
        <dbReference type="SAM" id="Phobius"/>
    </source>
</evidence>
<keyword evidence="4" id="KW-1185">Reference proteome</keyword>
<proteinExistence type="predicted"/>
<dbReference type="PIRSF" id="PIRSF026631">
    <property type="entry name" value="UCP026631"/>
    <property type="match status" value="1"/>
</dbReference>
<dbReference type="RefSeq" id="WP_068001830.1">
    <property type="nucleotide sequence ID" value="NZ_QQBC01000001.1"/>
</dbReference>
<feature type="transmembrane region" description="Helical" evidence="1">
    <location>
        <begin position="368"/>
        <end position="385"/>
    </location>
</feature>
<keyword evidence="1" id="KW-0812">Transmembrane</keyword>
<evidence type="ECO:0000313" key="4">
    <source>
        <dbReference type="Proteomes" id="UP000254869"/>
    </source>
</evidence>
<feature type="transmembrane region" description="Helical" evidence="1">
    <location>
        <begin position="225"/>
        <end position="252"/>
    </location>
</feature>
<dbReference type="Pfam" id="PF03703">
    <property type="entry name" value="bPH_2"/>
    <property type="match status" value="3"/>
</dbReference>
<dbReference type="Proteomes" id="UP000254869">
    <property type="component" value="Unassembled WGS sequence"/>
</dbReference>
<feature type="transmembrane region" description="Helical" evidence="1">
    <location>
        <begin position="391"/>
        <end position="408"/>
    </location>
</feature>
<accession>A0A370ICT9</accession>
<dbReference type="InterPro" id="IPR005182">
    <property type="entry name" value="YdbS-like_PH"/>
</dbReference>
<organism evidence="3 4">
    <name type="scientific">Nocardia pseudobrasiliensis</name>
    <dbReference type="NCBI Taxonomy" id="45979"/>
    <lineage>
        <taxon>Bacteria</taxon>
        <taxon>Bacillati</taxon>
        <taxon>Actinomycetota</taxon>
        <taxon>Actinomycetes</taxon>
        <taxon>Mycobacteriales</taxon>
        <taxon>Nocardiaceae</taxon>
        <taxon>Nocardia</taxon>
    </lineage>
</organism>
<dbReference type="InterPro" id="IPR014529">
    <property type="entry name" value="UCP026631"/>
</dbReference>